<dbReference type="RefSeq" id="YP_009207605.1">
    <property type="nucleotide sequence ID" value="NC_028895.1"/>
</dbReference>
<dbReference type="Proteomes" id="UP000031804">
    <property type="component" value="Segment"/>
</dbReference>
<keyword evidence="2" id="KW-1185">Reference proteome</keyword>
<dbReference type="KEGG" id="vg:26634118"/>
<gene>
    <name evidence="1" type="ORF">SBVP3_00140</name>
</gene>
<sequence length="82" mass="9678">MTNINFNKVYNDFGQNLPASHTDFFSNPKNELTRKDLERRYKTLNNALNYSRFRAEYEEFLTKLAKPVGAKTKTEVKQDEVK</sequence>
<proteinExistence type="predicted"/>
<evidence type="ECO:0000313" key="2">
    <source>
        <dbReference type="Proteomes" id="UP000031804"/>
    </source>
</evidence>
<accession>A0A0B5H340</accession>
<organism evidence="1 2">
    <name type="scientific">Vibrio phage phi 3</name>
    <dbReference type="NCBI Taxonomy" id="1589298"/>
    <lineage>
        <taxon>Viruses</taxon>
        <taxon>Duplodnaviria</taxon>
        <taxon>Heunggongvirae</taxon>
        <taxon>Uroviricota</taxon>
        <taxon>Caudoviricetes</taxon>
        <taxon>Demerecviridae</taxon>
        <taxon>Ermolyevavirinae</taxon>
        <taxon>Jesfedecavirus</taxon>
        <taxon>Jesfedecavirus phi3</taxon>
    </lineage>
</organism>
<dbReference type="OrthoDB" id="33817at10239"/>
<evidence type="ECO:0000313" key="1">
    <source>
        <dbReference type="EMBL" id="AJF40907.1"/>
    </source>
</evidence>
<dbReference type="GeneID" id="26634118"/>
<name>A0A0B5H340_9CAUD</name>
<dbReference type="EMBL" id="KP280063">
    <property type="protein sequence ID" value="AJF40907.1"/>
    <property type="molecule type" value="Genomic_DNA"/>
</dbReference>
<reference evidence="1 2" key="1">
    <citation type="submission" date="2014-12" db="EMBL/GenBank/DDBJ databases">
        <title>Complete genome sequences of three Vibrio cholerae specific bacteriophages.</title>
        <authorList>
            <person name="Bhandare S.G."/>
            <person name="Warry A."/>
            <person name="Emes R.D."/>
            <person name="Hooton S.P.T."/>
            <person name="Barrow P.A."/>
            <person name="Atterbury R.J."/>
        </authorList>
    </citation>
    <scope>NUCLEOTIDE SEQUENCE [LARGE SCALE GENOMIC DNA]</scope>
</reference>
<protein>
    <submittedName>
        <fullName evidence="1">Uncharacterized protein</fullName>
    </submittedName>
</protein>